<keyword evidence="3" id="KW-1185">Reference proteome</keyword>
<dbReference type="RefSeq" id="XP_007763822.1">
    <property type="nucleotide sequence ID" value="XM_007765632.1"/>
</dbReference>
<gene>
    <name evidence="2" type="ORF">CONPUDRAFT_116467</name>
</gene>
<dbReference type="PROSITE" id="PS50011">
    <property type="entry name" value="PROTEIN_KINASE_DOM"/>
    <property type="match status" value="1"/>
</dbReference>
<sequence length="368" mass="43266">MSSDDRPLKEEEQWWASHHDWLASSGYQLRPRYTPGWVPSWKGSKKRWYDAEDGIRPQNSYSIMDAIRKEDGAFVTMKRFRCDIHPFEKDVAEFFSRDELASDPKNHCVKVIEFLQVPDGNPDSKIIIIVMPLLRDIDDPMFETVGELMGCLQQLFEGLQFMHKHHVAHRDCNRRNAMMDASSMYIDPWHPVYPDKRRDNFTKDARHHSRTQRPPKYYWIDFGLSRQFDASETNPLADPIIGGDKSVPEFREITGPVNPFPTDVYYLGNLVKQEYLELIASYKGTEGLEFLHSLIYDMVHEDPSQRPTMDEALKRFEELRSDLTTSQLRSVLQFTTPGRRKYFRDMVSHWLQRLWYILLQLPAVPSTD</sequence>
<dbReference type="Proteomes" id="UP000053558">
    <property type="component" value="Unassembled WGS sequence"/>
</dbReference>
<dbReference type="KEGG" id="cput:CONPUDRAFT_116467"/>
<reference evidence="3" key="1">
    <citation type="journal article" date="2012" name="Science">
        <title>The Paleozoic origin of enzymatic lignin decomposition reconstructed from 31 fungal genomes.</title>
        <authorList>
            <person name="Floudas D."/>
            <person name="Binder M."/>
            <person name="Riley R."/>
            <person name="Barry K."/>
            <person name="Blanchette R.A."/>
            <person name="Henrissat B."/>
            <person name="Martinez A.T."/>
            <person name="Otillar R."/>
            <person name="Spatafora J.W."/>
            <person name="Yadav J.S."/>
            <person name="Aerts A."/>
            <person name="Benoit I."/>
            <person name="Boyd A."/>
            <person name="Carlson A."/>
            <person name="Copeland A."/>
            <person name="Coutinho P.M."/>
            <person name="de Vries R.P."/>
            <person name="Ferreira P."/>
            <person name="Findley K."/>
            <person name="Foster B."/>
            <person name="Gaskell J."/>
            <person name="Glotzer D."/>
            <person name="Gorecki P."/>
            <person name="Heitman J."/>
            <person name="Hesse C."/>
            <person name="Hori C."/>
            <person name="Igarashi K."/>
            <person name="Jurgens J.A."/>
            <person name="Kallen N."/>
            <person name="Kersten P."/>
            <person name="Kohler A."/>
            <person name="Kuees U."/>
            <person name="Kumar T.K.A."/>
            <person name="Kuo A."/>
            <person name="LaButti K."/>
            <person name="Larrondo L.F."/>
            <person name="Lindquist E."/>
            <person name="Ling A."/>
            <person name="Lombard V."/>
            <person name="Lucas S."/>
            <person name="Lundell T."/>
            <person name="Martin R."/>
            <person name="McLaughlin D.J."/>
            <person name="Morgenstern I."/>
            <person name="Morin E."/>
            <person name="Murat C."/>
            <person name="Nagy L.G."/>
            <person name="Nolan M."/>
            <person name="Ohm R.A."/>
            <person name="Patyshakuliyeva A."/>
            <person name="Rokas A."/>
            <person name="Ruiz-Duenas F.J."/>
            <person name="Sabat G."/>
            <person name="Salamov A."/>
            <person name="Samejima M."/>
            <person name="Schmutz J."/>
            <person name="Slot J.C."/>
            <person name="St John F."/>
            <person name="Stenlid J."/>
            <person name="Sun H."/>
            <person name="Sun S."/>
            <person name="Syed K."/>
            <person name="Tsang A."/>
            <person name="Wiebenga A."/>
            <person name="Young D."/>
            <person name="Pisabarro A."/>
            <person name="Eastwood D.C."/>
            <person name="Martin F."/>
            <person name="Cullen D."/>
            <person name="Grigoriev I.V."/>
            <person name="Hibbett D.S."/>
        </authorList>
    </citation>
    <scope>NUCLEOTIDE SEQUENCE [LARGE SCALE GENOMIC DNA]</scope>
    <source>
        <strain evidence="3">RWD-64-598 SS2</strain>
    </source>
</reference>
<dbReference type="GO" id="GO:0004672">
    <property type="term" value="F:protein kinase activity"/>
    <property type="evidence" value="ECO:0007669"/>
    <property type="project" value="InterPro"/>
</dbReference>
<name>A0A5M3N759_CONPW</name>
<dbReference type="OrthoDB" id="5987198at2759"/>
<dbReference type="SMART" id="SM00220">
    <property type="entry name" value="S_TKc"/>
    <property type="match status" value="1"/>
</dbReference>
<feature type="domain" description="Protein kinase" evidence="1">
    <location>
        <begin position="49"/>
        <end position="319"/>
    </location>
</feature>
<organism evidence="2 3">
    <name type="scientific">Coniophora puteana (strain RWD-64-598)</name>
    <name type="common">Brown rot fungus</name>
    <dbReference type="NCBI Taxonomy" id="741705"/>
    <lineage>
        <taxon>Eukaryota</taxon>
        <taxon>Fungi</taxon>
        <taxon>Dikarya</taxon>
        <taxon>Basidiomycota</taxon>
        <taxon>Agaricomycotina</taxon>
        <taxon>Agaricomycetes</taxon>
        <taxon>Agaricomycetidae</taxon>
        <taxon>Boletales</taxon>
        <taxon>Coniophorineae</taxon>
        <taxon>Coniophoraceae</taxon>
        <taxon>Coniophora</taxon>
    </lineage>
</organism>
<protein>
    <recommendedName>
        <fullName evidence="1">Protein kinase domain-containing protein</fullName>
    </recommendedName>
</protein>
<dbReference type="Gene3D" id="1.10.510.10">
    <property type="entry name" value="Transferase(Phosphotransferase) domain 1"/>
    <property type="match status" value="1"/>
</dbReference>
<proteinExistence type="predicted"/>
<dbReference type="EMBL" id="JH711573">
    <property type="protein sequence ID" value="EIW87279.1"/>
    <property type="molecule type" value="Genomic_DNA"/>
</dbReference>
<dbReference type="InterPro" id="IPR000719">
    <property type="entry name" value="Prot_kinase_dom"/>
</dbReference>
<comment type="caution">
    <text evidence="2">The sequence shown here is derived from an EMBL/GenBank/DDBJ whole genome shotgun (WGS) entry which is preliminary data.</text>
</comment>
<dbReference type="AlphaFoldDB" id="A0A5M3N759"/>
<dbReference type="GO" id="GO:0005524">
    <property type="term" value="F:ATP binding"/>
    <property type="evidence" value="ECO:0007669"/>
    <property type="project" value="InterPro"/>
</dbReference>
<evidence type="ECO:0000259" key="1">
    <source>
        <dbReference type="PROSITE" id="PS50011"/>
    </source>
</evidence>
<dbReference type="InterPro" id="IPR011009">
    <property type="entry name" value="Kinase-like_dom_sf"/>
</dbReference>
<accession>A0A5M3N759</accession>
<dbReference type="GeneID" id="19199238"/>
<evidence type="ECO:0000313" key="3">
    <source>
        <dbReference type="Proteomes" id="UP000053558"/>
    </source>
</evidence>
<evidence type="ECO:0000313" key="2">
    <source>
        <dbReference type="EMBL" id="EIW87279.1"/>
    </source>
</evidence>
<dbReference type="SUPFAM" id="SSF56112">
    <property type="entry name" value="Protein kinase-like (PK-like)"/>
    <property type="match status" value="1"/>
</dbReference>
<dbReference type="OMA" id="CAYRNIM"/>